<sequence length="225" mass="25476">MVAWDRRSQARKEGGAGMRMQRMQDRGRCRCISVVTEKGMVVVPSIGKEQVKVMTFATASWSWSLRIEDTIFKRFLHLRVLNLTGSQIQSIPSYIGNLIHLRLLDLESTSISCLLESIGSLKKLRILNLPGCGGLQTLPLGTTQVHNLRCLCLHQTPINQVPKDIRWLKLLDDLEGFPIGGDNGNTSTQYGWVLRRVSHLAMQYLLVFTKILELHTLHRLANYPT</sequence>
<keyword evidence="4" id="KW-1185">Reference proteome</keyword>
<name>A0A0E0LSZ2_ORYPU</name>
<dbReference type="eggNOG" id="KOG4658">
    <property type="taxonomic scope" value="Eukaryota"/>
</dbReference>
<accession>A0A0E0LSZ2</accession>
<dbReference type="InterPro" id="IPR032675">
    <property type="entry name" value="LRR_dom_sf"/>
</dbReference>
<dbReference type="SUPFAM" id="SSF52058">
    <property type="entry name" value="L domain-like"/>
    <property type="match status" value="1"/>
</dbReference>
<dbReference type="Pfam" id="PF23598">
    <property type="entry name" value="LRR_14"/>
    <property type="match status" value="1"/>
</dbReference>
<dbReference type="Proteomes" id="UP000026962">
    <property type="component" value="Chromosome 8"/>
</dbReference>
<evidence type="ECO:0000259" key="2">
    <source>
        <dbReference type="Pfam" id="PF23598"/>
    </source>
</evidence>
<reference evidence="3" key="1">
    <citation type="submission" date="2015-04" db="UniProtKB">
        <authorList>
            <consortium name="EnsemblPlants"/>
        </authorList>
    </citation>
    <scope>IDENTIFICATION</scope>
</reference>
<organism evidence="3">
    <name type="scientific">Oryza punctata</name>
    <name type="common">Red rice</name>
    <dbReference type="NCBI Taxonomy" id="4537"/>
    <lineage>
        <taxon>Eukaryota</taxon>
        <taxon>Viridiplantae</taxon>
        <taxon>Streptophyta</taxon>
        <taxon>Embryophyta</taxon>
        <taxon>Tracheophyta</taxon>
        <taxon>Spermatophyta</taxon>
        <taxon>Magnoliopsida</taxon>
        <taxon>Liliopsida</taxon>
        <taxon>Poales</taxon>
        <taxon>Poaceae</taxon>
        <taxon>BOP clade</taxon>
        <taxon>Oryzoideae</taxon>
        <taxon>Oryzeae</taxon>
        <taxon>Oryzinae</taxon>
        <taxon>Oryza</taxon>
    </lineage>
</organism>
<evidence type="ECO:0000313" key="4">
    <source>
        <dbReference type="Proteomes" id="UP000026962"/>
    </source>
</evidence>
<dbReference type="InterPro" id="IPR055414">
    <property type="entry name" value="LRR_R13L4/SHOC2-like"/>
</dbReference>
<evidence type="ECO:0000256" key="1">
    <source>
        <dbReference type="ARBA" id="ARBA00022737"/>
    </source>
</evidence>
<proteinExistence type="predicted"/>
<dbReference type="PANTHER" id="PTHR47186">
    <property type="entry name" value="LEUCINE-RICH REPEAT-CONTAINING PROTEIN 57"/>
    <property type="match status" value="1"/>
</dbReference>
<dbReference type="AlphaFoldDB" id="A0A0E0LSZ2"/>
<dbReference type="STRING" id="4537.A0A0E0LSZ2"/>
<reference evidence="3" key="2">
    <citation type="submission" date="2018-05" db="EMBL/GenBank/DDBJ databases">
        <title>OpunRS2 (Oryza punctata Reference Sequence Version 2).</title>
        <authorList>
            <person name="Zhang J."/>
            <person name="Kudrna D."/>
            <person name="Lee S."/>
            <person name="Talag J."/>
            <person name="Welchert J."/>
            <person name="Wing R.A."/>
        </authorList>
    </citation>
    <scope>NUCLEOTIDE SEQUENCE [LARGE SCALE GENOMIC DNA]</scope>
</reference>
<evidence type="ECO:0000313" key="3">
    <source>
        <dbReference type="EnsemblPlants" id="OPUNC08G07600.1"/>
    </source>
</evidence>
<dbReference type="Gene3D" id="3.80.10.10">
    <property type="entry name" value="Ribonuclease Inhibitor"/>
    <property type="match status" value="1"/>
</dbReference>
<feature type="domain" description="Disease resistance R13L4/SHOC-2-like LRR" evidence="2">
    <location>
        <begin position="72"/>
        <end position="181"/>
    </location>
</feature>
<keyword evidence="1" id="KW-0677">Repeat</keyword>
<dbReference type="PANTHER" id="PTHR47186:SF51">
    <property type="entry name" value="NB-ARC DOMAIN-CONTAINING PROTEIN"/>
    <property type="match status" value="1"/>
</dbReference>
<dbReference type="HOGENOM" id="CLU_1231609_0_0_1"/>
<dbReference type="EnsemblPlants" id="OPUNC08G07600.1">
    <property type="protein sequence ID" value="OPUNC08G07600.1"/>
    <property type="gene ID" value="OPUNC08G07600"/>
</dbReference>
<dbReference type="Gramene" id="OPUNC08G07600.1">
    <property type="protein sequence ID" value="OPUNC08G07600.1"/>
    <property type="gene ID" value="OPUNC08G07600"/>
</dbReference>
<protein>
    <recommendedName>
        <fullName evidence="2">Disease resistance R13L4/SHOC-2-like LRR domain-containing protein</fullName>
    </recommendedName>
</protein>